<reference evidence="2" key="1">
    <citation type="journal article" date="2014" name="BMC Genomics">
        <title>The Babesia bovis gene and promoter model: an update from full-length EST analysis.</title>
        <authorList>
            <person name="Yamagishi J."/>
            <person name="Wakaguri H."/>
            <person name="Yokoyama N."/>
            <person name="Yamashita R."/>
            <person name="Suzuki Y."/>
            <person name="Xuan X."/>
            <person name="Igarashi I."/>
        </authorList>
    </citation>
    <scope>NUCLEOTIDE SEQUENCE</scope>
    <source>
        <strain evidence="2">Texas</strain>
    </source>
</reference>
<feature type="transmembrane region" description="Helical" evidence="1">
    <location>
        <begin position="114"/>
        <end position="134"/>
    </location>
</feature>
<sequence length="138" mass="15486">MARDRLMISDVSVGVPATWHRNTLSIFGSTRGFSKGGWIRSVPSQIVHPDGSFNVGIDVDSVHLDHRVPHDDESDVDNEGRQPLMVYASVEEGRLALHVASLFRQKTRFITRPLAYACCMVWLPCLSFMVWSNVTEIS</sequence>
<dbReference type="AlphaFoldDB" id="S6BE90"/>
<evidence type="ECO:0000256" key="1">
    <source>
        <dbReference type="SAM" id="Phobius"/>
    </source>
</evidence>
<dbReference type="EMBL" id="AK440625">
    <property type="protein sequence ID" value="BAN64419.1"/>
    <property type="molecule type" value="mRNA"/>
</dbReference>
<evidence type="ECO:0000313" key="2">
    <source>
        <dbReference type="EMBL" id="BAN64419.1"/>
    </source>
</evidence>
<name>S6BE90_BABBO</name>
<protein>
    <submittedName>
        <fullName evidence="2">Uncharacterized protein</fullName>
    </submittedName>
</protein>
<gene>
    <name evidence="2" type="primary">BBOV_I003200</name>
</gene>
<keyword evidence="1" id="KW-0812">Transmembrane</keyword>
<accession>S6BE90</accession>
<dbReference type="VEuPathDB" id="PiroplasmaDB:BBOV_I003200"/>
<keyword evidence="1" id="KW-1133">Transmembrane helix</keyword>
<keyword evidence="1" id="KW-0472">Membrane</keyword>
<organism evidence="2">
    <name type="scientific">Babesia bovis</name>
    <dbReference type="NCBI Taxonomy" id="5865"/>
    <lineage>
        <taxon>Eukaryota</taxon>
        <taxon>Sar</taxon>
        <taxon>Alveolata</taxon>
        <taxon>Apicomplexa</taxon>
        <taxon>Aconoidasida</taxon>
        <taxon>Piroplasmida</taxon>
        <taxon>Babesiidae</taxon>
        <taxon>Babesia</taxon>
    </lineage>
</organism>
<proteinExistence type="evidence at transcript level"/>